<dbReference type="Gene3D" id="3.20.20.70">
    <property type="entry name" value="Aldolase class I"/>
    <property type="match status" value="1"/>
</dbReference>
<dbReference type="CDD" id="cd00331">
    <property type="entry name" value="IGPS"/>
    <property type="match status" value="1"/>
</dbReference>
<evidence type="ECO:0000256" key="2">
    <source>
        <dbReference type="ARBA" id="ARBA00004696"/>
    </source>
</evidence>
<dbReference type="SUPFAM" id="SSF51366">
    <property type="entry name" value="Ribulose-phoshate binding barrel"/>
    <property type="match status" value="1"/>
</dbReference>
<name>A0A1M6GAM7_9BACE</name>
<dbReference type="GO" id="GO:0004640">
    <property type="term" value="F:phosphoribosylanthranilate isomerase activity"/>
    <property type="evidence" value="ECO:0007669"/>
    <property type="project" value="TreeGrafter"/>
</dbReference>
<evidence type="ECO:0000313" key="10">
    <source>
        <dbReference type="EMBL" id="SHJ07021.1"/>
    </source>
</evidence>
<evidence type="ECO:0000256" key="6">
    <source>
        <dbReference type="ARBA" id="ARBA00022822"/>
    </source>
</evidence>
<dbReference type="PANTHER" id="PTHR22854:SF2">
    <property type="entry name" value="INDOLE-3-GLYCEROL-PHOSPHATE SYNTHASE"/>
    <property type="match status" value="1"/>
</dbReference>
<dbReference type="eggNOG" id="COG0134">
    <property type="taxonomic scope" value="Bacteria"/>
</dbReference>
<dbReference type="Proteomes" id="UP000184192">
    <property type="component" value="Unassembled WGS sequence"/>
</dbReference>
<reference evidence="11" key="1">
    <citation type="submission" date="2016-11" db="EMBL/GenBank/DDBJ databases">
        <authorList>
            <person name="Varghese N."/>
            <person name="Submissions S."/>
        </authorList>
    </citation>
    <scope>NUCLEOTIDE SEQUENCE [LARGE SCALE GENOMIC DNA]</scope>
    <source>
        <strain evidence="11">DSM 26884</strain>
    </source>
</reference>
<dbReference type="InterPro" id="IPR013798">
    <property type="entry name" value="Indole-3-glycerol_P_synth_dom"/>
</dbReference>
<dbReference type="EC" id="4.1.1.48" evidence="3"/>
<keyword evidence="7" id="KW-0057">Aromatic amino acid biosynthesis</keyword>
<dbReference type="NCBIfam" id="NF001377">
    <property type="entry name" value="PRK00278.2-4"/>
    <property type="match status" value="1"/>
</dbReference>
<dbReference type="GeneID" id="92712590"/>
<keyword evidence="5" id="KW-0210">Decarboxylase</keyword>
<evidence type="ECO:0000256" key="5">
    <source>
        <dbReference type="ARBA" id="ARBA00022793"/>
    </source>
</evidence>
<dbReference type="GO" id="GO:0004425">
    <property type="term" value="F:indole-3-glycerol-phosphate synthase activity"/>
    <property type="evidence" value="ECO:0007669"/>
    <property type="project" value="UniProtKB-EC"/>
</dbReference>
<dbReference type="EMBL" id="FQZN01000014">
    <property type="protein sequence ID" value="SHJ07021.1"/>
    <property type="molecule type" value="Genomic_DNA"/>
</dbReference>
<evidence type="ECO:0000256" key="3">
    <source>
        <dbReference type="ARBA" id="ARBA00012362"/>
    </source>
</evidence>
<dbReference type="PROSITE" id="PS00614">
    <property type="entry name" value="IGPS"/>
    <property type="match status" value="1"/>
</dbReference>
<evidence type="ECO:0000256" key="4">
    <source>
        <dbReference type="ARBA" id="ARBA00022605"/>
    </source>
</evidence>
<dbReference type="PANTHER" id="PTHR22854">
    <property type="entry name" value="TRYPTOPHAN BIOSYNTHESIS PROTEIN"/>
    <property type="match status" value="1"/>
</dbReference>
<keyword evidence="11" id="KW-1185">Reference proteome</keyword>
<dbReference type="InterPro" id="IPR011060">
    <property type="entry name" value="RibuloseP-bd_barrel"/>
</dbReference>
<organism evidence="10 11">
    <name type="scientific">Bacteroides stercorirosoris</name>
    <dbReference type="NCBI Taxonomy" id="871324"/>
    <lineage>
        <taxon>Bacteria</taxon>
        <taxon>Pseudomonadati</taxon>
        <taxon>Bacteroidota</taxon>
        <taxon>Bacteroidia</taxon>
        <taxon>Bacteroidales</taxon>
        <taxon>Bacteroidaceae</taxon>
        <taxon>Bacteroides</taxon>
    </lineage>
</organism>
<dbReference type="InterPro" id="IPR045186">
    <property type="entry name" value="Indole-3-glycerol_P_synth"/>
</dbReference>
<evidence type="ECO:0000256" key="7">
    <source>
        <dbReference type="ARBA" id="ARBA00023141"/>
    </source>
</evidence>
<accession>A0A1M6GAM7</accession>
<keyword evidence="4" id="KW-0028">Amino-acid biosynthesis</keyword>
<protein>
    <recommendedName>
        <fullName evidence="3">indole-3-glycerol-phosphate synthase</fullName>
        <ecNumber evidence="3">4.1.1.48</ecNumber>
    </recommendedName>
</protein>
<evidence type="ECO:0000256" key="8">
    <source>
        <dbReference type="ARBA" id="ARBA00023239"/>
    </source>
</evidence>
<dbReference type="RefSeq" id="WP_025833275.1">
    <property type="nucleotide sequence ID" value="NZ_FQZN01000014.1"/>
</dbReference>
<comment type="catalytic activity">
    <reaction evidence="1">
        <text>1-(2-carboxyphenylamino)-1-deoxy-D-ribulose 5-phosphate + H(+) = (1S,2R)-1-C-(indol-3-yl)glycerol 3-phosphate + CO2 + H2O</text>
        <dbReference type="Rhea" id="RHEA:23476"/>
        <dbReference type="ChEBI" id="CHEBI:15377"/>
        <dbReference type="ChEBI" id="CHEBI:15378"/>
        <dbReference type="ChEBI" id="CHEBI:16526"/>
        <dbReference type="ChEBI" id="CHEBI:58613"/>
        <dbReference type="ChEBI" id="CHEBI:58866"/>
        <dbReference type="EC" id="4.1.1.48"/>
    </reaction>
</comment>
<proteinExistence type="predicted"/>
<dbReference type="InterPro" id="IPR001468">
    <property type="entry name" value="Indole-3-GlycerolPSynthase_CS"/>
</dbReference>
<dbReference type="InterPro" id="IPR013785">
    <property type="entry name" value="Aldolase_TIM"/>
</dbReference>
<keyword evidence="6" id="KW-0822">Tryptophan biosynthesis</keyword>
<comment type="pathway">
    <text evidence="2">Amino-acid biosynthesis; L-tryptophan biosynthesis; L-tryptophan from chorismate: step 4/5.</text>
</comment>
<gene>
    <name evidence="10" type="ORF">SAMN05444350_11493</name>
</gene>
<sequence length="280" mass="30873">MKDILSEIIAHKRIEIAQQKQAVSLSQLQEQAAAVLQEDAAALIGGTLRHRSMKQSLASSASGIIAEFKRRSPSKGWIKETAQAGLIPPAYETAGASALSILTDEKFFGGTLRDIRTVRPLVNIPILRKDFIIDEYQLLQARIVGADAVLLIAACLTPDECRALTFQAHELGLEVLLEVHAPSELSYIYKETDMVGVNNRHLGSFVTDVENSFRIAEELKQTIAEIDFETPPLLVSESGISSPETIRKLRSAGFRGFLMGETFMRTENPGNTLKELIREI</sequence>
<keyword evidence="8" id="KW-0456">Lyase</keyword>
<feature type="domain" description="Indole-3-glycerol phosphate synthase" evidence="9">
    <location>
        <begin position="5"/>
        <end position="276"/>
    </location>
</feature>
<dbReference type="GO" id="GO:0000162">
    <property type="term" value="P:L-tryptophan biosynthetic process"/>
    <property type="evidence" value="ECO:0007669"/>
    <property type="project" value="UniProtKB-UniPathway"/>
</dbReference>
<evidence type="ECO:0000313" key="11">
    <source>
        <dbReference type="Proteomes" id="UP000184192"/>
    </source>
</evidence>
<evidence type="ECO:0000259" key="9">
    <source>
        <dbReference type="Pfam" id="PF00218"/>
    </source>
</evidence>
<evidence type="ECO:0000256" key="1">
    <source>
        <dbReference type="ARBA" id="ARBA00001633"/>
    </source>
</evidence>
<dbReference type="AlphaFoldDB" id="A0A1M6GAM7"/>
<dbReference type="Pfam" id="PF00218">
    <property type="entry name" value="IGPS"/>
    <property type="match status" value="1"/>
</dbReference>
<dbReference type="UniPathway" id="UPA00035">
    <property type="reaction ID" value="UER00043"/>
</dbReference>